<dbReference type="Proteomes" id="UP000663929">
    <property type="component" value="Chromosome"/>
</dbReference>
<keyword evidence="2" id="KW-0479">Metal-binding</keyword>
<dbReference type="SUPFAM" id="SSF56059">
    <property type="entry name" value="Glutathione synthetase ATP-binding domain-like"/>
    <property type="match status" value="1"/>
</dbReference>
<dbReference type="GO" id="GO:0005524">
    <property type="term" value="F:ATP binding"/>
    <property type="evidence" value="ECO:0007669"/>
    <property type="project" value="UniProtKB-UniRule"/>
</dbReference>
<keyword evidence="11" id="KW-1185">Reference proteome</keyword>
<dbReference type="Pfam" id="PF00289">
    <property type="entry name" value="Biotin_carb_N"/>
    <property type="match status" value="1"/>
</dbReference>
<dbReference type="EMBL" id="CP071793">
    <property type="protein sequence ID" value="QTD54328.1"/>
    <property type="molecule type" value="Genomic_DNA"/>
</dbReference>
<dbReference type="InterPro" id="IPR005479">
    <property type="entry name" value="CPAse_ATP-bd"/>
</dbReference>
<dbReference type="NCBIfam" id="NF006367">
    <property type="entry name" value="PRK08591.1"/>
    <property type="match status" value="1"/>
</dbReference>
<dbReference type="InterPro" id="IPR016185">
    <property type="entry name" value="PreATP-grasp_dom_sf"/>
</dbReference>
<dbReference type="SUPFAM" id="SSF51246">
    <property type="entry name" value="Rudiment single hybrid motif"/>
    <property type="match status" value="1"/>
</dbReference>
<dbReference type="InterPro" id="IPR005482">
    <property type="entry name" value="Biotin_COase_C"/>
</dbReference>
<dbReference type="GO" id="GO:0046872">
    <property type="term" value="F:metal ion binding"/>
    <property type="evidence" value="ECO:0007669"/>
    <property type="project" value="UniProtKB-KW"/>
</dbReference>
<evidence type="ECO:0000256" key="4">
    <source>
        <dbReference type="ARBA" id="ARBA00022840"/>
    </source>
</evidence>
<dbReference type="PROSITE" id="PS50975">
    <property type="entry name" value="ATP_GRASP"/>
    <property type="match status" value="1"/>
</dbReference>
<evidence type="ECO:0000256" key="2">
    <source>
        <dbReference type="ARBA" id="ARBA00022723"/>
    </source>
</evidence>
<dbReference type="PANTHER" id="PTHR18866:SF33">
    <property type="entry name" value="METHYLCROTONOYL-COA CARBOXYLASE SUBUNIT ALPHA, MITOCHONDRIAL-RELATED"/>
    <property type="match status" value="1"/>
</dbReference>
<dbReference type="KEGG" id="scor:J3U87_17930"/>
<proteinExistence type="predicted"/>
<feature type="domain" description="Biotin carboxylation" evidence="9">
    <location>
        <begin position="1"/>
        <end position="446"/>
    </location>
</feature>
<dbReference type="GO" id="GO:0004075">
    <property type="term" value="F:biotin carboxylase activity"/>
    <property type="evidence" value="ECO:0007669"/>
    <property type="project" value="UniProtKB-EC"/>
</dbReference>
<dbReference type="UniPathway" id="UPA00655">
    <property type="reaction ID" value="UER00711"/>
</dbReference>
<dbReference type="SUPFAM" id="SSF52440">
    <property type="entry name" value="PreATP-grasp domain"/>
    <property type="match status" value="1"/>
</dbReference>
<dbReference type="FunFam" id="3.40.50.20:FF:000010">
    <property type="entry name" value="Propionyl-CoA carboxylase subunit alpha"/>
    <property type="match status" value="1"/>
</dbReference>
<organism evidence="10 11">
    <name type="scientific">Sulfidibacter corallicola</name>
    <dbReference type="NCBI Taxonomy" id="2818388"/>
    <lineage>
        <taxon>Bacteria</taxon>
        <taxon>Pseudomonadati</taxon>
        <taxon>Acidobacteriota</taxon>
        <taxon>Holophagae</taxon>
        <taxon>Acanthopleuribacterales</taxon>
        <taxon>Acanthopleuribacteraceae</taxon>
        <taxon>Sulfidibacter</taxon>
    </lineage>
</organism>
<evidence type="ECO:0000313" key="11">
    <source>
        <dbReference type="Proteomes" id="UP000663929"/>
    </source>
</evidence>
<evidence type="ECO:0000256" key="1">
    <source>
        <dbReference type="ARBA" id="ARBA00022598"/>
    </source>
</evidence>
<name>A0A8A4TYL6_SULCO</name>
<evidence type="ECO:0000313" key="10">
    <source>
        <dbReference type="EMBL" id="QTD54328.1"/>
    </source>
</evidence>
<dbReference type="InterPro" id="IPR005481">
    <property type="entry name" value="BC-like_N"/>
</dbReference>
<dbReference type="GO" id="GO:2001295">
    <property type="term" value="P:malonyl-CoA biosynthetic process"/>
    <property type="evidence" value="ECO:0007669"/>
    <property type="project" value="UniProtKB-UniPathway"/>
</dbReference>
<sequence length="504" mass="56154">MFKKVLIANRGEIAIRVIRCLREHGIESVAVYSDPDRHSLAVRWAHEAVHLPGTLSADTYMNIERVIEAAKRTGCEAIHPGYGFLSEKAEFSKACRDAGITFIGPHPDSISQMGDKTTARALMMEAGVPVTPGFQNENCDREEAYAAAREIGFPVMLKASAGGGGKGMRLVRDPEEFRSAYDLAASEAASAFGDDRVYVEKLIENPRHIEVQIACDKHGNAIHLGERECSVQRRHQKVVEEAPSPAVTPEIRERIGQIAVRAAQAVDYDSVGTVEFLMDPDGNFYFMEMNTRLQVEHPVTEWITGVDLVRLQLQIAAGEKLPFTQDDIQISGHAIECRVYAEDPEKNFMPSPGKITKLMTPSGLGVRDDSGVYAGYEVPIYYDPMISKLTTWGKDREEATARMSRALGEYKVGGIRTNLWFHRALMQHPDWQAANLDTGFIERHPELLVKGQNEDHLHMALIAAAIRQYRDEVKSVTRQGQAATETSNQWKASARLAVMRHRSL</sequence>
<keyword evidence="3 7" id="KW-0547">Nucleotide-binding</keyword>
<evidence type="ECO:0000256" key="7">
    <source>
        <dbReference type="PROSITE-ProRule" id="PRU00409"/>
    </source>
</evidence>
<keyword evidence="6" id="KW-0092">Biotin</keyword>
<dbReference type="PROSITE" id="PS00867">
    <property type="entry name" value="CPSASE_2"/>
    <property type="match status" value="1"/>
</dbReference>
<dbReference type="NCBIfam" id="TIGR00514">
    <property type="entry name" value="accC"/>
    <property type="match status" value="1"/>
</dbReference>
<reference evidence="10" key="1">
    <citation type="submission" date="2021-03" db="EMBL/GenBank/DDBJ databases">
        <title>Acanthopleuribacteraceae sp. M133.</title>
        <authorList>
            <person name="Wang G."/>
        </authorList>
    </citation>
    <scope>NUCLEOTIDE SEQUENCE</scope>
    <source>
        <strain evidence="10">M133</strain>
    </source>
</reference>
<evidence type="ECO:0000256" key="6">
    <source>
        <dbReference type="ARBA" id="ARBA00023267"/>
    </source>
</evidence>
<accession>A0A8A4TYL6</accession>
<dbReference type="Pfam" id="PF02785">
    <property type="entry name" value="Biotin_carb_C"/>
    <property type="match status" value="1"/>
</dbReference>
<dbReference type="SMART" id="SM00878">
    <property type="entry name" value="Biotin_carb_C"/>
    <property type="match status" value="1"/>
</dbReference>
<dbReference type="RefSeq" id="WP_237384422.1">
    <property type="nucleotide sequence ID" value="NZ_CP071793.1"/>
</dbReference>
<dbReference type="FunFam" id="3.30.1490.20:FF:000018">
    <property type="entry name" value="Biotin carboxylase"/>
    <property type="match status" value="1"/>
</dbReference>
<evidence type="ECO:0000259" key="9">
    <source>
        <dbReference type="PROSITE" id="PS50979"/>
    </source>
</evidence>
<keyword evidence="5" id="KW-0460">Magnesium</keyword>
<keyword evidence="1 10" id="KW-0436">Ligase</keyword>
<dbReference type="EC" id="6.3.4.14" evidence="10"/>
<evidence type="ECO:0000256" key="5">
    <source>
        <dbReference type="ARBA" id="ARBA00022842"/>
    </source>
</evidence>
<feature type="domain" description="ATP-grasp" evidence="8">
    <location>
        <begin position="120"/>
        <end position="317"/>
    </location>
</feature>
<dbReference type="InterPro" id="IPR011764">
    <property type="entry name" value="Biotin_carboxylation_dom"/>
</dbReference>
<dbReference type="InterPro" id="IPR004549">
    <property type="entry name" value="Acetyl_CoA_COase_biotin_COase"/>
</dbReference>
<dbReference type="InterPro" id="IPR050856">
    <property type="entry name" value="Biotin_carboxylase_complex"/>
</dbReference>
<gene>
    <name evidence="10" type="primary">accC</name>
    <name evidence="10" type="ORF">J3U87_17930</name>
</gene>
<keyword evidence="4 7" id="KW-0067">ATP-binding</keyword>
<protein>
    <submittedName>
        <fullName evidence="10">Acetyl-CoA carboxylase biotin carboxylase subunit</fullName>
        <ecNumber evidence="10">6.3.4.14</ecNumber>
    </submittedName>
</protein>
<dbReference type="InterPro" id="IPR011761">
    <property type="entry name" value="ATP-grasp"/>
</dbReference>
<dbReference type="InterPro" id="IPR011054">
    <property type="entry name" value="Rudment_hybrid_motif"/>
</dbReference>
<dbReference type="PANTHER" id="PTHR18866">
    <property type="entry name" value="CARBOXYLASE:PYRUVATE/ACETYL-COA/PROPIONYL-COA CARBOXYLASE"/>
    <property type="match status" value="1"/>
</dbReference>
<evidence type="ECO:0000259" key="8">
    <source>
        <dbReference type="PROSITE" id="PS50975"/>
    </source>
</evidence>
<dbReference type="PROSITE" id="PS50979">
    <property type="entry name" value="BC"/>
    <property type="match status" value="1"/>
</dbReference>
<evidence type="ECO:0000256" key="3">
    <source>
        <dbReference type="ARBA" id="ARBA00022741"/>
    </source>
</evidence>
<dbReference type="Pfam" id="PF02786">
    <property type="entry name" value="CPSase_L_D2"/>
    <property type="match status" value="1"/>
</dbReference>
<dbReference type="PROSITE" id="PS00866">
    <property type="entry name" value="CPSASE_1"/>
    <property type="match status" value="1"/>
</dbReference>
<dbReference type="FunFam" id="3.30.470.20:FF:000028">
    <property type="entry name" value="Methylcrotonoyl-CoA carboxylase subunit alpha, mitochondrial"/>
    <property type="match status" value="1"/>
</dbReference>
<dbReference type="AlphaFoldDB" id="A0A8A4TYL6"/>
<dbReference type="Gene3D" id="3.30.470.20">
    <property type="entry name" value="ATP-grasp fold, B domain"/>
    <property type="match status" value="1"/>
</dbReference>